<dbReference type="Proteomes" id="UP000184510">
    <property type="component" value="Unassembled WGS sequence"/>
</dbReference>
<evidence type="ECO:0008006" key="3">
    <source>
        <dbReference type="Google" id="ProtNLM"/>
    </source>
</evidence>
<dbReference type="PROSITE" id="PS51318">
    <property type="entry name" value="TAT"/>
    <property type="match status" value="1"/>
</dbReference>
<dbReference type="STRING" id="1123071.SAMN02745181_1435"/>
<proteinExistence type="predicted"/>
<evidence type="ECO:0000313" key="1">
    <source>
        <dbReference type="EMBL" id="SHJ19847.1"/>
    </source>
</evidence>
<dbReference type="PANTHER" id="PTHR43737">
    <property type="entry name" value="BLL7424 PROTEIN"/>
    <property type="match status" value="1"/>
</dbReference>
<gene>
    <name evidence="1" type="ORF">SAMN02745181_1435</name>
</gene>
<evidence type="ECO:0000313" key="2">
    <source>
        <dbReference type="Proteomes" id="UP000184510"/>
    </source>
</evidence>
<organism evidence="1 2">
    <name type="scientific">Rubritalea squalenifaciens DSM 18772</name>
    <dbReference type="NCBI Taxonomy" id="1123071"/>
    <lineage>
        <taxon>Bacteria</taxon>
        <taxon>Pseudomonadati</taxon>
        <taxon>Verrucomicrobiota</taxon>
        <taxon>Verrucomicrobiia</taxon>
        <taxon>Verrucomicrobiales</taxon>
        <taxon>Rubritaleaceae</taxon>
        <taxon>Rubritalea</taxon>
    </lineage>
</organism>
<dbReference type="InterPro" id="IPR010869">
    <property type="entry name" value="DUF1501"/>
</dbReference>
<dbReference type="InParanoid" id="A0A1M6HCB9"/>
<dbReference type="InterPro" id="IPR017850">
    <property type="entry name" value="Alkaline_phosphatase_core_sf"/>
</dbReference>
<protein>
    <recommendedName>
        <fullName evidence="3">Tat (Twin-arginine translocation) pathway signal sequence</fullName>
    </recommendedName>
</protein>
<dbReference type="Pfam" id="PF07394">
    <property type="entry name" value="DUF1501"/>
    <property type="match status" value="1"/>
</dbReference>
<keyword evidence="2" id="KW-1185">Reference proteome</keyword>
<reference evidence="1 2" key="1">
    <citation type="submission" date="2016-11" db="EMBL/GenBank/DDBJ databases">
        <authorList>
            <person name="Jaros S."/>
            <person name="Januszkiewicz K."/>
            <person name="Wedrychowicz H."/>
        </authorList>
    </citation>
    <scope>NUCLEOTIDE SEQUENCE [LARGE SCALE GENOMIC DNA]</scope>
    <source>
        <strain evidence="1 2">DSM 18772</strain>
    </source>
</reference>
<dbReference type="EMBL" id="FQYR01000003">
    <property type="protein sequence ID" value="SHJ19847.1"/>
    <property type="molecule type" value="Genomic_DNA"/>
</dbReference>
<dbReference type="SUPFAM" id="SSF53649">
    <property type="entry name" value="Alkaline phosphatase-like"/>
    <property type="match status" value="1"/>
</dbReference>
<dbReference type="RefSeq" id="WP_234991696.1">
    <property type="nucleotide sequence ID" value="NZ_FQYR01000003.1"/>
</dbReference>
<dbReference type="AlphaFoldDB" id="A0A1M6HCB9"/>
<accession>A0A1M6HCB9</accession>
<sequence>MNFTDIFKAVDLHNNSLSRRQFFRQNAMGLGAAALTSLLPKEVMGAIEKATGNSHFAPKAKRVIYISLIGAPSQFETFDYKPHLQKEFKKDIKDFLVKSGQRLTGMTAGQTKFPVAPSFVDFKQYGESGTWVSDLLPWTGKMVDDLCIIKSMHTDAINHEPANQLIYTGSMQSGKASMGSWLSYGLGSLNNDLPTFCVLHAQHSSPYANVQAISSRLWGSGFLPGKHAGVNLRSSGDPVLFLKDAPGIDRDMRRSMLDGLSNLNQKTLENVGDPEIQTRIEQYEMAYRMQMSVPELTDMSEESEATYELYGPDSKKAGSFAYCALMARRLAERGVRFTQIFHRGWDQHGNLPRDISSQCKDVDQACYGLIQDLKQRGLLEDTLVVFGGEFGRTVYSQGQLTDKNYGRDHHPRAFSLWLAGAGVKGGMTYGETDEYSFNIVTPDQKVHVRDLHATILERCGLDFHKFSYLYQGLENKLTGVEPARVVTDILHSSHMAKKGHG</sequence>
<name>A0A1M6HCB9_9BACT</name>
<dbReference type="PANTHER" id="PTHR43737:SF1">
    <property type="entry name" value="DUF1501 DOMAIN-CONTAINING PROTEIN"/>
    <property type="match status" value="1"/>
</dbReference>
<dbReference type="Gene3D" id="3.40.720.10">
    <property type="entry name" value="Alkaline Phosphatase, subunit A"/>
    <property type="match status" value="1"/>
</dbReference>
<dbReference type="InterPro" id="IPR006311">
    <property type="entry name" value="TAT_signal"/>
</dbReference>